<evidence type="ECO:0000313" key="3">
    <source>
        <dbReference type="EMBL" id="GLP94752.1"/>
    </source>
</evidence>
<protein>
    <submittedName>
        <fullName evidence="3">Arsenate reductase</fullName>
    </submittedName>
</protein>
<dbReference type="AlphaFoldDB" id="A0AA37W009"/>
<name>A0AA37W009_9GAMM</name>
<dbReference type="InterPro" id="IPR036249">
    <property type="entry name" value="Thioredoxin-like_sf"/>
</dbReference>
<sequence length="115" mass="13072">MTTLYGIKNCDSVKKAQKFLNANEHAYQFHDFVSQGLSEETIDQWLEAASWEVLLNKRSTNFRALSDDDKQDIDQAKAKALMLANPKLVKRPVLIGKQGILVGFKAEQYQAWLKA</sequence>
<reference evidence="3" key="2">
    <citation type="submission" date="2023-01" db="EMBL/GenBank/DDBJ databases">
        <title>Draft genome sequence of Paraferrimonas sedimenticola strain NBRC 101628.</title>
        <authorList>
            <person name="Sun Q."/>
            <person name="Mori K."/>
        </authorList>
    </citation>
    <scope>NUCLEOTIDE SEQUENCE</scope>
    <source>
        <strain evidence="3">NBRC 101628</strain>
    </source>
</reference>
<dbReference type="InterPro" id="IPR006660">
    <property type="entry name" value="Arsenate_reductase-like"/>
</dbReference>
<dbReference type="PANTHER" id="PTHR30041:SF8">
    <property type="entry name" value="PROTEIN YFFB"/>
    <property type="match status" value="1"/>
</dbReference>
<proteinExistence type="inferred from homology"/>
<dbReference type="SUPFAM" id="SSF52833">
    <property type="entry name" value="Thioredoxin-like"/>
    <property type="match status" value="1"/>
</dbReference>
<keyword evidence="4" id="KW-1185">Reference proteome</keyword>
<comment type="similarity">
    <text evidence="1 2">Belongs to the ArsC family.</text>
</comment>
<comment type="caution">
    <text evidence="3">The sequence shown here is derived from an EMBL/GenBank/DDBJ whole genome shotgun (WGS) entry which is preliminary data.</text>
</comment>
<dbReference type="PROSITE" id="PS51353">
    <property type="entry name" value="ARSC"/>
    <property type="match status" value="1"/>
</dbReference>
<dbReference type="RefSeq" id="WP_095506121.1">
    <property type="nucleotide sequence ID" value="NZ_BSNC01000001.1"/>
</dbReference>
<reference evidence="3" key="1">
    <citation type="journal article" date="2014" name="Int. J. Syst. Evol. Microbiol.">
        <title>Complete genome sequence of Corynebacterium casei LMG S-19264T (=DSM 44701T), isolated from a smear-ripened cheese.</title>
        <authorList>
            <consortium name="US DOE Joint Genome Institute (JGI-PGF)"/>
            <person name="Walter F."/>
            <person name="Albersmeier A."/>
            <person name="Kalinowski J."/>
            <person name="Ruckert C."/>
        </authorList>
    </citation>
    <scope>NUCLEOTIDE SEQUENCE</scope>
    <source>
        <strain evidence="3">NBRC 101628</strain>
    </source>
</reference>
<evidence type="ECO:0000256" key="2">
    <source>
        <dbReference type="PROSITE-ProRule" id="PRU01282"/>
    </source>
</evidence>
<organism evidence="3 4">
    <name type="scientific">Paraferrimonas sedimenticola</name>
    <dbReference type="NCBI Taxonomy" id="375674"/>
    <lineage>
        <taxon>Bacteria</taxon>
        <taxon>Pseudomonadati</taxon>
        <taxon>Pseudomonadota</taxon>
        <taxon>Gammaproteobacteria</taxon>
        <taxon>Alteromonadales</taxon>
        <taxon>Ferrimonadaceae</taxon>
        <taxon>Paraferrimonas</taxon>
    </lineage>
</organism>
<dbReference type="PANTHER" id="PTHR30041">
    <property type="entry name" value="ARSENATE REDUCTASE"/>
    <property type="match status" value="1"/>
</dbReference>
<dbReference type="Pfam" id="PF03960">
    <property type="entry name" value="ArsC"/>
    <property type="match status" value="1"/>
</dbReference>
<accession>A0AA37W009</accession>
<evidence type="ECO:0000256" key="1">
    <source>
        <dbReference type="ARBA" id="ARBA00007198"/>
    </source>
</evidence>
<gene>
    <name evidence="3" type="ORF">GCM10007895_00580</name>
</gene>
<dbReference type="InterPro" id="IPR006504">
    <property type="entry name" value="Tscrpt_reg_Spx/MgsR"/>
</dbReference>
<dbReference type="NCBIfam" id="NF008107">
    <property type="entry name" value="PRK10853.1"/>
    <property type="match status" value="1"/>
</dbReference>
<dbReference type="Proteomes" id="UP001161422">
    <property type="component" value="Unassembled WGS sequence"/>
</dbReference>
<dbReference type="Gene3D" id="3.40.30.10">
    <property type="entry name" value="Glutaredoxin"/>
    <property type="match status" value="1"/>
</dbReference>
<evidence type="ECO:0000313" key="4">
    <source>
        <dbReference type="Proteomes" id="UP001161422"/>
    </source>
</evidence>
<dbReference type="NCBIfam" id="TIGR01617">
    <property type="entry name" value="arsC_related"/>
    <property type="match status" value="1"/>
</dbReference>
<dbReference type="EMBL" id="BSNC01000001">
    <property type="protein sequence ID" value="GLP94752.1"/>
    <property type="molecule type" value="Genomic_DNA"/>
</dbReference>
<dbReference type="CDD" id="cd03035">
    <property type="entry name" value="ArsC_Yffb"/>
    <property type="match status" value="1"/>
</dbReference>